<dbReference type="WBParaSite" id="GPLIN_000447800">
    <property type="protein sequence ID" value="GPLIN_000447800"/>
    <property type="gene ID" value="GPLIN_000447800"/>
</dbReference>
<feature type="compositionally biased region" description="Polar residues" evidence="2">
    <location>
        <begin position="52"/>
        <end position="66"/>
    </location>
</feature>
<reference evidence="5" key="2">
    <citation type="submission" date="2016-06" db="UniProtKB">
        <authorList>
            <consortium name="WormBaseParasite"/>
        </authorList>
    </citation>
    <scope>IDENTIFICATION</scope>
</reference>
<evidence type="ECO:0000256" key="1">
    <source>
        <dbReference type="ARBA" id="ARBA00009422"/>
    </source>
</evidence>
<dbReference type="Pfam" id="PF23410">
    <property type="entry name" value="Beta-prop_VPS8"/>
    <property type="match status" value="1"/>
</dbReference>
<dbReference type="SUPFAM" id="SSF50978">
    <property type="entry name" value="WD40 repeat-like"/>
    <property type="match status" value="1"/>
</dbReference>
<keyword evidence="4" id="KW-1185">Reference proteome</keyword>
<name>A0A183BV41_GLOPA</name>
<evidence type="ECO:0000313" key="5">
    <source>
        <dbReference type="WBParaSite" id="GPLIN_000447800"/>
    </source>
</evidence>
<proteinExistence type="inferred from homology"/>
<dbReference type="Gene3D" id="2.130.10.10">
    <property type="entry name" value="YVTN repeat-like/Quinoprotein amine dehydrogenase"/>
    <property type="match status" value="1"/>
</dbReference>
<feature type="region of interest" description="Disordered" evidence="2">
    <location>
        <begin position="1475"/>
        <end position="1509"/>
    </location>
</feature>
<feature type="compositionally biased region" description="Polar residues" evidence="2">
    <location>
        <begin position="1487"/>
        <end position="1496"/>
    </location>
</feature>
<dbReference type="InterPro" id="IPR045111">
    <property type="entry name" value="Vps41/Vps8"/>
</dbReference>
<accession>A0A183BV41</accession>
<dbReference type="GO" id="GO:0006623">
    <property type="term" value="P:protein targeting to vacuole"/>
    <property type="evidence" value="ECO:0007669"/>
    <property type="project" value="InterPro"/>
</dbReference>
<evidence type="ECO:0000256" key="2">
    <source>
        <dbReference type="SAM" id="MobiDB-lite"/>
    </source>
</evidence>
<feature type="domain" description="Vacuolar protein sorting-associated protein 8 central" evidence="3">
    <location>
        <begin position="667"/>
        <end position="920"/>
    </location>
</feature>
<dbReference type="InterPro" id="IPR036322">
    <property type="entry name" value="WD40_repeat_dom_sf"/>
</dbReference>
<protein>
    <submittedName>
        <fullName evidence="5">Vps8 domain-containing protein</fullName>
    </submittedName>
</protein>
<reference evidence="4" key="1">
    <citation type="submission" date="2014-05" db="EMBL/GenBank/DDBJ databases">
        <title>The genome and life-stage specific transcriptomes of Globodera pallida elucidate key aspects of plant parasitism by a cyst nematode.</title>
        <authorList>
            <person name="Cotton J.A."/>
            <person name="Lilley C.J."/>
            <person name="Jones L.M."/>
            <person name="Kikuchi T."/>
            <person name="Reid A.J."/>
            <person name="Thorpe P."/>
            <person name="Tsai I.J."/>
            <person name="Beasley H."/>
            <person name="Blok V."/>
            <person name="Cock P.J.A."/>
            <person name="Van den Akker S.E."/>
            <person name="Holroyd N."/>
            <person name="Hunt M."/>
            <person name="Mantelin S."/>
            <person name="Naghra H."/>
            <person name="Pain A."/>
            <person name="Palomares-Rius J.E."/>
            <person name="Zarowiecki M."/>
            <person name="Berriman M."/>
            <person name="Jones J.T."/>
            <person name="Urwin P.E."/>
        </authorList>
    </citation>
    <scope>NUCLEOTIDE SEQUENCE [LARGE SCALE GENOMIC DNA]</scope>
    <source>
        <strain evidence="4">Lindley</strain>
    </source>
</reference>
<dbReference type="Proteomes" id="UP000050741">
    <property type="component" value="Unassembled WGS sequence"/>
</dbReference>
<dbReference type="GO" id="GO:0034058">
    <property type="term" value="P:endosomal vesicle fusion"/>
    <property type="evidence" value="ECO:0007669"/>
    <property type="project" value="TreeGrafter"/>
</dbReference>
<dbReference type="GO" id="GO:0030897">
    <property type="term" value="C:HOPS complex"/>
    <property type="evidence" value="ECO:0007669"/>
    <property type="project" value="TreeGrafter"/>
</dbReference>
<evidence type="ECO:0000313" key="4">
    <source>
        <dbReference type="Proteomes" id="UP000050741"/>
    </source>
</evidence>
<dbReference type="Pfam" id="PF12816">
    <property type="entry name" value="TPR_Vps8"/>
    <property type="match status" value="1"/>
</dbReference>
<dbReference type="GO" id="GO:0005770">
    <property type="term" value="C:late endosome"/>
    <property type="evidence" value="ECO:0007669"/>
    <property type="project" value="TreeGrafter"/>
</dbReference>
<dbReference type="PANTHER" id="PTHR12616">
    <property type="entry name" value="VACUOLAR PROTEIN SORTING VPS41"/>
    <property type="match status" value="1"/>
</dbReference>
<dbReference type="InterPro" id="IPR015943">
    <property type="entry name" value="WD40/YVTN_repeat-like_dom_sf"/>
</dbReference>
<evidence type="ECO:0000259" key="3">
    <source>
        <dbReference type="Pfam" id="PF12816"/>
    </source>
</evidence>
<comment type="similarity">
    <text evidence="1">Belongs to the VPS8 family.</text>
</comment>
<feature type="compositionally biased region" description="Polar residues" evidence="2">
    <location>
        <begin position="23"/>
        <end position="35"/>
    </location>
</feature>
<feature type="region of interest" description="Disordered" evidence="2">
    <location>
        <begin position="1"/>
        <end position="66"/>
    </location>
</feature>
<organism evidence="4 5">
    <name type="scientific">Globodera pallida</name>
    <name type="common">Potato cyst nematode worm</name>
    <name type="synonym">Heterodera pallida</name>
    <dbReference type="NCBI Taxonomy" id="36090"/>
    <lineage>
        <taxon>Eukaryota</taxon>
        <taxon>Metazoa</taxon>
        <taxon>Ecdysozoa</taxon>
        <taxon>Nematoda</taxon>
        <taxon>Chromadorea</taxon>
        <taxon>Rhabditida</taxon>
        <taxon>Tylenchina</taxon>
        <taxon>Tylenchomorpha</taxon>
        <taxon>Tylenchoidea</taxon>
        <taxon>Heteroderidae</taxon>
        <taxon>Heteroderinae</taxon>
        <taxon>Globodera</taxon>
    </lineage>
</organism>
<dbReference type="InterPro" id="IPR025941">
    <property type="entry name" value="Vps8_central_dom"/>
</dbReference>
<sequence>MSSSLADRHRRHQPERVEPGAATTASSSWRGSATMPSVVEPVGDEEKHRLNGGTSPPQPAETNTESTDAEDWLLDELDQMSVRTQTLEEIMAEKDTDFAFPDNDDELLYLLNDGGGAVSSAGGGGAEGALPAGDGADSSSLALTTAVPPIVPMGRYGATATELPNAYQLDSPLLIQRADAISHQIASVHERRQLIAVGTARGLCLLFERGTQRLRPFGSISCLDFSLDTQQQRICAGFSSGALTVFDCTRGRVLFSGDDLIQPGRAVLHVKYISNFALLIVDSGGNVYEFHERQQRQSKGKGRKRGGGVRCLFAGCKGEVTNICFVHTDDVELLVLATFHQVLLLSTKRRGAPVGQLRLHGSPLHPPVIDWRERRIGMISGCHSANATAASSSSRRPAASLVRDLRLCIGRECEVRLYQIRQRVGGDLLFPLTGVVFTEQPLLNLKWLDNWALLAVVGEAGNEQLQLMELHYEQQKKGGQRVLGASITASTEIGSTVQLLYNSADFKGLATGQYVSEAMSKLADSVCLHSVSRHDGDVDEQLHLLGRNGVFGVQLMDQAEQLQALVERHDFASALLYAVDVCNGRARDRSRRGNFRAQASHEVPRLVTRLLDQTIDGLDSGRIDDLVVHYKRNIYVLIRACISTSHFELLYGTLYDQLQKDSLCRPIFLELLEEFVLDGQLDRPPPGLVNDYLAYLLAEGQLPQFEQSVTRLPVECMDLHQVMTTCLHNQLFDGLCHVMNNAMRDYIGPLKEMCEHMHHSVRKEVLSDCDIAQGNKLLLYLSCCLAGRAYPYGELPDEHVAKTVPLETYKFLVQLRPKFVAGPPSSAGSTPSPTTSKEVDDVDEDATLEDAANCIASGNNLTRGNAVALPPAAIHNNRHRPAVAVAGGHERRSTVADLRFPHLQLLLKLDPQQFLNVLNTCADAPVFANVEGRLKRLVDVLIAKCVEDEDERNELGPLLIAFVVGLLQKGSIPKDVFIFTQLIKRVLQRQFMNHSHLCVHLHPSQAKNVFHILADLLTNLREPGQLLELREFLTAHLVMAHLPELLAEARSNPRKLPFQLVRHCFVLRRQQGHRTLSGDDEEQDELFFDYLFEDIIDEARGLAESEKSDEAIAMLDNELSDLLRYWLPLGSVTDHCLNVAMQQQRPNDLLATISLLLVARGHIQRAFELIFLEGIERKDRQPPEERCIASLLELAAAHPAEARHGDWLAKLFRHLLKALPEATSIDDQSNESTVIQQQLIRPNSHLSRVLTAIIEQQHQHDDISESGKEKCSPASVIVAELFNHSLFRHAPLHAFHRLVRQMLLWCEIRVLMERATCACARHELAEQFGRNLLGLGTRPAFAIHPENAKSCCSTTTYSSLSSFSAQDRRPLPIAGPHAPGHCLWCQRRIAKSFYLFPCGHTLHLECVEEQHQKPPPTVAETAAKKRHHRCCPCSSAQNWANNASTKLLKMEHHHNNRGGDEAVDEESMASLPASCDGAANNRKLANEPTTTTSLTDAGNGRSRNNEMDERRVASAVFRRLEHDYPLCTGPPPPAKTANNAFHRFSLL</sequence>
<dbReference type="PANTHER" id="PTHR12616:SF8">
    <property type="entry name" value="VACUOLAR PROTEIN SORTING-ASSOCIATED PROTEIN 8 HOMOLOG"/>
    <property type="match status" value="1"/>
</dbReference>